<evidence type="ECO:0000256" key="1">
    <source>
        <dbReference type="ARBA" id="ARBA00007553"/>
    </source>
</evidence>
<evidence type="ECO:0000259" key="5">
    <source>
        <dbReference type="SMART" id="SM00701"/>
    </source>
</evidence>
<dbReference type="InterPro" id="IPR006619">
    <property type="entry name" value="PGRP_domain_met/bac"/>
</dbReference>
<dbReference type="CDD" id="cd06583">
    <property type="entry name" value="PGRP"/>
    <property type="match status" value="1"/>
</dbReference>
<keyword evidence="4" id="KW-1133">Transmembrane helix</keyword>
<dbReference type="InterPro" id="IPR036505">
    <property type="entry name" value="Amidase/PGRP_sf"/>
</dbReference>
<proteinExistence type="evidence at transcript level"/>
<accession>U5ESX9</accession>
<dbReference type="InterPro" id="IPR002502">
    <property type="entry name" value="Amidase_domain"/>
</dbReference>
<dbReference type="InterPro" id="IPR015510">
    <property type="entry name" value="PGRP"/>
</dbReference>
<dbReference type="EMBL" id="GANO01003036">
    <property type="protein sequence ID" value="JAB56835.1"/>
    <property type="molecule type" value="mRNA"/>
</dbReference>
<keyword evidence="4" id="KW-0812">Transmembrane</keyword>
<protein>
    <submittedName>
        <fullName evidence="6">Putative peptidoglycan recognition protein</fullName>
    </submittedName>
</protein>
<dbReference type="Pfam" id="PF01510">
    <property type="entry name" value="Amidase_2"/>
    <property type="match status" value="1"/>
</dbReference>
<organism evidence="6">
    <name type="scientific">Corethrella appendiculata</name>
    <dbReference type="NCBI Taxonomy" id="1370023"/>
    <lineage>
        <taxon>Eukaryota</taxon>
        <taxon>Metazoa</taxon>
        <taxon>Ecdysozoa</taxon>
        <taxon>Arthropoda</taxon>
        <taxon>Hexapoda</taxon>
        <taxon>Insecta</taxon>
        <taxon>Pterygota</taxon>
        <taxon>Neoptera</taxon>
        <taxon>Endopterygota</taxon>
        <taxon>Diptera</taxon>
        <taxon>Nematocera</taxon>
        <taxon>Culicoidea</taxon>
        <taxon>Chaoboridae</taxon>
        <taxon>Corethrella</taxon>
    </lineage>
</organism>
<keyword evidence="4" id="KW-0472">Membrane</keyword>
<dbReference type="GO" id="GO:0045087">
    <property type="term" value="P:innate immune response"/>
    <property type="evidence" value="ECO:0007669"/>
    <property type="project" value="UniProtKB-KW"/>
</dbReference>
<dbReference type="SMART" id="SM00701">
    <property type="entry name" value="PGRP"/>
    <property type="match status" value="1"/>
</dbReference>
<reference evidence="6" key="1">
    <citation type="journal article" date="2014" name="Insect Biochem. Mol. Biol.">
        <title>An insight into the sialome of the frog biting fly, Corethrella appendiculata.</title>
        <authorList>
            <person name="Ribeiro J.M.C."/>
            <person name="Chagas A.C."/>
            <person name="Pham V.M."/>
            <person name="Lounibos L.P."/>
            <person name="Calvo E."/>
        </authorList>
    </citation>
    <scope>NUCLEOTIDE SEQUENCE</scope>
    <source>
        <tissue evidence="6">Salivary glands</tissue>
    </source>
</reference>
<evidence type="ECO:0000256" key="2">
    <source>
        <dbReference type="ARBA" id="ARBA00022588"/>
    </source>
</evidence>
<feature type="non-terminal residue" evidence="6">
    <location>
        <position position="1"/>
    </location>
</feature>
<dbReference type="SUPFAM" id="SSF55846">
    <property type="entry name" value="N-acetylmuramoyl-L-alanine amidase-like"/>
    <property type="match status" value="1"/>
</dbReference>
<evidence type="ECO:0000256" key="3">
    <source>
        <dbReference type="ARBA" id="ARBA00022859"/>
    </source>
</evidence>
<feature type="domain" description="Peptidoglycan recognition protein family" evidence="5">
    <location>
        <begin position="86"/>
        <end position="230"/>
    </location>
</feature>
<keyword evidence="3" id="KW-0391">Immunity</keyword>
<sequence length="257" mass="29087">AIITTKTTSSNLLNPASKNSINDIERGEKAPLLQNDVATSMRKNKIGTGRINFGVIGLGFLLICGVTIGTYLLFEQNRPWPIMFPFELIERQSWGEHRLPSGRSLNQSVDNVIIMHTGNVGDRCTNLESCIKTVANIHQQWIQTNEHDLPYNFLIGDCGYTYEIRGWNYENGFEHIPNRENTFVVGFIGNFTENSPSQRQLDELKAFFSESIRRKKLLSKFTINAVRNLAVSKDDSQALINTLSILENWSSIITVTF</sequence>
<dbReference type="GO" id="GO:0008270">
    <property type="term" value="F:zinc ion binding"/>
    <property type="evidence" value="ECO:0007669"/>
    <property type="project" value="InterPro"/>
</dbReference>
<evidence type="ECO:0000256" key="4">
    <source>
        <dbReference type="SAM" id="Phobius"/>
    </source>
</evidence>
<dbReference type="PANTHER" id="PTHR11022">
    <property type="entry name" value="PEPTIDOGLYCAN RECOGNITION PROTEIN"/>
    <property type="match status" value="1"/>
</dbReference>
<dbReference type="Gene3D" id="3.40.80.10">
    <property type="entry name" value="Peptidoglycan recognition protein-like"/>
    <property type="match status" value="1"/>
</dbReference>
<dbReference type="PANTHER" id="PTHR11022:SF73">
    <property type="entry name" value="PEPTIDOGLYCAN-RECOGNITION PROTEIN LD"/>
    <property type="match status" value="1"/>
</dbReference>
<name>U5ESX9_9DIPT</name>
<dbReference type="AlphaFoldDB" id="U5ESX9"/>
<dbReference type="GO" id="GO:0009253">
    <property type="term" value="P:peptidoglycan catabolic process"/>
    <property type="evidence" value="ECO:0007669"/>
    <property type="project" value="InterPro"/>
</dbReference>
<dbReference type="GO" id="GO:0008745">
    <property type="term" value="F:N-acetylmuramoyl-L-alanine amidase activity"/>
    <property type="evidence" value="ECO:0007669"/>
    <property type="project" value="InterPro"/>
</dbReference>
<feature type="transmembrane region" description="Helical" evidence="4">
    <location>
        <begin position="51"/>
        <end position="74"/>
    </location>
</feature>
<keyword evidence="2" id="KW-0399">Innate immunity</keyword>
<comment type="similarity">
    <text evidence="1">Belongs to the N-acetylmuramoyl-L-alanine amidase 2 family.</text>
</comment>
<evidence type="ECO:0000313" key="6">
    <source>
        <dbReference type="EMBL" id="JAB56835.1"/>
    </source>
</evidence>